<dbReference type="RefSeq" id="WP_065541487.1">
    <property type="nucleotide sequence ID" value="NZ_CP015405.2"/>
</dbReference>
<dbReference type="STRING" id="1796616.A4V09_05580"/>
<dbReference type="Proteomes" id="UP000092574">
    <property type="component" value="Chromosome"/>
</dbReference>
<dbReference type="GO" id="GO:0016791">
    <property type="term" value="F:phosphatase activity"/>
    <property type="evidence" value="ECO:0007669"/>
    <property type="project" value="TreeGrafter"/>
</dbReference>
<keyword evidence="2" id="KW-1185">Reference proteome</keyword>
<reference evidence="1" key="1">
    <citation type="submission" date="2017-04" db="EMBL/GenBank/DDBJ databases">
        <title>Complete Genome Sequences of Twelve Strains of a Stable Defined Moderately Diverse Mouse Microbiota 2 (sDMDMm2).</title>
        <authorList>
            <person name="Uchimura Y."/>
            <person name="Wyss M."/>
            <person name="Brugiroux S."/>
            <person name="Limenitakis J.P."/>
            <person name="Stecher B."/>
            <person name="McCoy K.D."/>
            <person name="Macpherson A.J."/>
        </authorList>
    </citation>
    <scope>NUCLEOTIDE SEQUENCE</scope>
    <source>
        <strain evidence="1">YL58</strain>
    </source>
</reference>
<evidence type="ECO:0000313" key="2">
    <source>
        <dbReference type="Proteomes" id="UP000092574"/>
    </source>
</evidence>
<dbReference type="KEGG" id="byl:A4V09_05580"/>
<dbReference type="CDD" id="cd07067">
    <property type="entry name" value="HP_PGM_like"/>
    <property type="match status" value="1"/>
</dbReference>
<dbReference type="AlphaFoldDB" id="A0A1C7I9R3"/>
<organism evidence="1 2">
    <name type="scientific">Blautia pseudococcoides</name>
    <dbReference type="NCBI Taxonomy" id="1796616"/>
    <lineage>
        <taxon>Bacteria</taxon>
        <taxon>Bacillati</taxon>
        <taxon>Bacillota</taxon>
        <taxon>Clostridia</taxon>
        <taxon>Lachnospirales</taxon>
        <taxon>Lachnospiraceae</taxon>
        <taxon>Blautia</taxon>
    </lineage>
</organism>
<dbReference type="InterPro" id="IPR013078">
    <property type="entry name" value="His_Pase_superF_clade-1"/>
</dbReference>
<dbReference type="InterPro" id="IPR029033">
    <property type="entry name" value="His_PPase_superfam"/>
</dbReference>
<evidence type="ECO:0000313" key="1">
    <source>
        <dbReference type="EMBL" id="ANU75279.1"/>
    </source>
</evidence>
<dbReference type="Gene3D" id="3.40.50.1240">
    <property type="entry name" value="Phosphoglycerate mutase-like"/>
    <property type="match status" value="1"/>
</dbReference>
<dbReference type="SUPFAM" id="SSF53254">
    <property type="entry name" value="Phosphoglycerate mutase-like"/>
    <property type="match status" value="1"/>
</dbReference>
<proteinExistence type="predicted"/>
<dbReference type="OrthoDB" id="9783269at2"/>
<dbReference type="EMBL" id="CP015405">
    <property type="protein sequence ID" value="ANU75279.1"/>
    <property type="molecule type" value="Genomic_DNA"/>
</dbReference>
<accession>A0A1C7I9R3</accession>
<sequence length="205" mass="23427">MLKIMLIRHSMTAGNKLGRYIGSRTDEPLSREGICLLEKFSYPPVKRVFVSPMLRCTQTAEILFPGIEKETEERLKECDFGIFENRNYKELSGEPRYQAWIDSNGTLPFPEGESQEGFRKRCVEGFVRCLGQCLEDGISTAAFVVHGGTIMSILSILADSDRSYFDWQVKNAQGYEILVDEKKWKEGQKVEVTGKYTQEGFGKIW</sequence>
<name>A0A1C7I9R3_9FIRM</name>
<protein>
    <submittedName>
        <fullName evidence="1">Histidine phosphatase family protein</fullName>
    </submittedName>
</protein>
<dbReference type="Pfam" id="PF00300">
    <property type="entry name" value="His_Phos_1"/>
    <property type="match status" value="1"/>
</dbReference>
<dbReference type="SMART" id="SM00855">
    <property type="entry name" value="PGAM"/>
    <property type="match status" value="1"/>
</dbReference>
<gene>
    <name evidence="1" type="ORF">A4V09_05580</name>
</gene>
<dbReference type="PANTHER" id="PTHR48100">
    <property type="entry name" value="BROAD-SPECIFICITY PHOSPHATASE YOR283W-RELATED"/>
    <property type="match status" value="1"/>
</dbReference>
<dbReference type="InterPro" id="IPR050275">
    <property type="entry name" value="PGM_Phosphatase"/>
</dbReference>